<dbReference type="GO" id="GO:0061630">
    <property type="term" value="F:ubiquitin protein ligase activity"/>
    <property type="evidence" value="ECO:0007669"/>
    <property type="project" value="UniProtKB-EC"/>
</dbReference>
<reference evidence="13" key="3">
    <citation type="submission" date="2025-04" db="UniProtKB">
        <authorList>
            <consortium name="RefSeq"/>
        </authorList>
    </citation>
    <scope>IDENTIFICATION</scope>
    <source>
        <strain evidence="13">CBS 304.34</strain>
    </source>
</reference>
<evidence type="ECO:0000256" key="4">
    <source>
        <dbReference type="ARBA" id="ARBA00022723"/>
    </source>
</evidence>
<feature type="compositionally biased region" description="Acidic residues" evidence="9">
    <location>
        <begin position="347"/>
        <end position="370"/>
    </location>
</feature>
<feature type="compositionally biased region" description="Acidic residues" evidence="9">
    <location>
        <begin position="329"/>
        <end position="338"/>
    </location>
</feature>
<comment type="catalytic activity">
    <reaction evidence="1">
        <text>[E2 ubiquitin-conjugating enzyme]-S-ubiquitinyl-L-cysteine + [acceptor protein]-L-lysine = [E2 ubiquitin-conjugating enzyme]-L-cysteine + [acceptor protein]-N(6)-ubiquitinyl-L-lysine.</text>
        <dbReference type="EC" id="2.3.2.31"/>
    </reaction>
</comment>
<keyword evidence="5" id="KW-0677">Repeat</keyword>
<dbReference type="OrthoDB" id="10009520at2759"/>
<feature type="region of interest" description="Disordered" evidence="9">
    <location>
        <begin position="227"/>
        <end position="264"/>
    </location>
</feature>
<dbReference type="EC" id="2.3.2.31" evidence="2"/>
<protein>
    <recommendedName>
        <fullName evidence="2">RBR-type E3 ubiquitin transferase</fullName>
        <ecNumber evidence="2">2.3.2.31</ecNumber>
    </recommendedName>
</protein>
<evidence type="ECO:0000256" key="5">
    <source>
        <dbReference type="ARBA" id="ARBA00022737"/>
    </source>
</evidence>
<dbReference type="InterPro" id="IPR044066">
    <property type="entry name" value="TRIAD_supradom"/>
</dbReference>
<dbReference type="Proteomes" id="UP000504636">
    <property type="component" value="Unplaced"/>
</dbReference>
<dbReference type="SUPFAM" id="SSF57850">
    <property type="entry name" value="RING/U-box"/>
    <property type="match status" value="1"/>
</dbReference>
<dbReference type="EMBL" id="MU003702">
    <property type="protein sequence ID" value="KAF2808675.1"/>
    <property type="molecule type" value="Genomic_DNA"/>
</dbReference>
<feature type="domain" description="RING-type" evidence="10">
    <location>
        <begin position="1"/>
        <end position="206"/>
    </location>
</feature>
<organism evidence="11">
    <name type="scientific">Mytilinidion resinicola</name>
    <dbReference type="NCBI Taxonomy" id="574789"/>
    <lineage>
        <taxon>Eukaryota</taxon>
        <taxon>Fungi</taxon>
        <taxon>Dikarya</taxon>
        <taxon>Ascomycota</taxon>
        <taxon>Pezizomycotina</taxon>
        <taxon>Dothideomycetes</taxon>
        <taxon>Pleosporomycetidae</taxon>
        <taxon>Mytilinidiales</taxon>
        <taxon>Mytilinidiaceae</taxon>
        <taxon>Mytilinidion</taxon>
    </lineage>
</organism>
<dbReference type="PROSITE" id="PS51873">
    <property type="entry name" value="TRIAD"/>
    <property type="match status" value="1"/>
</dbReference>
<dbReference type="AlphaFoldDB" id="A0A6A6YL26"/>
<dbReference type="Pfam" id="PF01485">
    <property type="entry name" value="IBR"/>
    <property type="match status" value="1"/>
</dbReference>
<evidence type="ECO:0000256" key="9">
    <source>
        <dbReference type="SAM" id="MobiDB-lite"/>
    </source>
</evidence>
<dbReference type="CDD" id="cd22584">
    <property type="entry name" value="Rcat_RBR_unk"/>
    <property type="match status" value="1"/>
</dbReference>
<evidence type="ECO:0000256" key="2">
    <source>
        <dbReference type="ARBA" id="ARBA00012251"/>
    </source>
</evidence>
<dbReference type="InterPro" id="IPR002867">
    <property type="entry name" value="IBR_dom"/>
</dbReference>
<dbReference type="RefSeq" id="XP_033575639.1">
    <property type="nucleotide sequence ID" value="XM_033716843.1"/>
</dbReference>
<dbReference type="InterPro" id="IPR031127">
    <property type="entry name" value="E3_UB_ligase_RBR"/>
</dbReference>
<keyword evidence="8" id="KW-0862">Zinc</keyword>
<dbReference type="PANTHER" id="PTHR11685">
    <property type="entry name" value="RBR FAMILY RING FINGER AND IBR DOMAIN-CONTAINING"/>
    <property type="match status" value="1"/>
</dbReference>
<keyword evidence="7" id="KW-0833">Ubl conjugation pathway</keyword>
<evidence type="ECO:0000256" key="3">
    <source>
        <dbReference type="ARBA" id="ARBA00022679"/>
    </source>
</evidence>
<evidence type="ECO:0000313" key="12">
    <source>
        <dbReference type="Proteomes" id="UP000504636"/>
    </source>
</evidence>
<evidence type="ECO:0000256" key="7">
    <source>
        <dbReference type="ARBA" id="ARBA00022786"/>
    </source>
</evidence>
<evidence type="ECO:0000313" key="13">
    <source>
        <dbReference type="RefSeq" id="XP_033575639.1"/>
    </source>
</evidence>
<accession>A0A6A6YL26</accession>
<feature type="region of interest" description="Disordered" evidence="9">
    <location>
        <begin position="476"/>
        <end position="518"/>
    </location>
</feature>
<dbReference type="GO" id="GO:0016567">
    <property type="term" value="P:protein ubiquitination"/>
    <property type="evidence" value="ECO:0007669"/>
    <property type="project" value="InterPro"/>
</dbReference>
<gene>
    <name evidence="11 13" type="ORF">BDZ99DRAFT_418026</name>
</gene>
<feature type="compositionally biased region" description="Polar residues" evidence="9">
    <location>
        <begin position="483"/>
        <end position="518"/>
    </location>
</feature>
<reference evidence="11 13" key="1">
    <citation type="journal article" date="2020" name="Stud. Mycol.">
        <title>101 Dothideomycetes genomes: a test case for predicting lifestyles and emergence of pathogens.</title>
        <authorList>
            <person name="Haridas S."/>
            <person name="Albert R."/>
            <person name="Binder M."/>
            <person name="Bloem J."/>
            <person name="Labutti K."/>
            <person name="Salamov A."/>
            <person name="Andreopoulos B."/>
            <person name="Baker S."/>
            <person name="Barry K."/>
            <person name="Bills G."/>
            <person name="Bluhm B."/>
            <person name="Cannon C."/>
            <person name="Castanera R."/>
            <person name="Culley D."/>
            <person name="Daum C."/>
            <person name="Ezra D."/>
            <person name="Gonzalez J."/>
            <person name="Henrissat B."/>
            <person name="Kuo A."/>
            <person name="Liang C."/>
            <person name="Lipzen A."/>
            <person name="Lutzoni F."/>
            <person name="Magnuson J."/>
            <person name="Mondo S."/>
            <person name="Nolan M."/>
            <person name="Ohm R."/>
            <person name="Pangilinan J."/>
            <person name="Park H.-J."/>
            <person name="Ramirez L."/>
            <person name="Alfaro M."/>
            <person name="Sun H."/>
            <person name="Tritt A."/>
            <person name="Yoshinaga Y."/>
            <person name="Zwiers L.-H."/>
            <person name="Turgeon B."/>
            <person name="Goodwin S."/>
            <person name="Spatafora J."/>
            <person name="Crous P."/>
            <person name="Grigoriev I."/>
        </authorList>
    </citation>
    <scope>NUCLEOTIDE SEQUENCE</scope>
    <source>
        <strain evidence="11 13">CBS 304.34</strain>
    </source>
</reference>
<dbReference type="Gene3D" id="1.20.120.1750">
    <property type="match status" value="1"/>
</dbReference>
<reference evidence="13" key="2">
    <citation type="submission" date="2020-04" db="EMBL/GenBank/DDBJ databases">
        <authorList>
            <consortium name="NCBI Genome Project"/>
        </authorList>
    </citation>
    <scope>NUCLEOTIDE SEQUENCE</scope>
    <source>
        <strain evidence="13">CBS 304.34</strain>
    </source>
</reference>
<name>A0A6A6YL26_9PEZI</name>
<keyword evidence="6" id="KW-0863">Zinc-finger</keyword>
<evidence type="ECO:0000259" key="10">
    <source>
        <dbReference type="PROSITE" id="PS51873"/>
    </source>
</evidence>
<keyword evidence="3" id="KW-0808">Transferase</keyword>
<evidence type="ECO:0000256" key="8">
    <source>
        <dbReference type="ARBA" id="ARBA00022833"/>
    </source>
</evidence>
<evidence type="ECO:0000256" key="6">
    <source>
        <dbReference type="ARBA" id="ARBA00022771"/>
    </source>
</evidence>
<keyword evidence="12" id="KW-1185">Reference proteome</keyword>
<sequence>MAACVVCGDDEKEDAPLRKTSCGEHWMCDVCLEQVFDLAIRDESKYHPRCCDAQFSVLLIDDFEDYLPFELAFDYRVKEREYSIQSRSRTYCGNKTCGHFIHPDSYKQDPADSALCDACNALTCIKCMTLIDYEGPHTCAISDAEVKFQEAVKEHKYQRCTCKYVIELSEACNHITCKCGREFCYICGEDWEGYHGCPSYGHPQYDDDGYNQDGFHKDTGLNRNGFTRQGQQEHDRFGDTGFDDEGFDREGFDEDGRDRNGFNRDGWDDAGFDVNGFNAEGLNADGLPRMPADMLEEHRMAMDARNIELGNFEAEQEEEEGTESSVSSEEGDGDENEGQEPTGEAVTENEENEGESDGEEDNGVPTEEDLGGNPTEARNLAGEPQSPSHNGSNEGEDDRMLQDFGDDEDPHHGTPSSDEGFLNLTAREQLAQAFANASSDDLPPSPKMMDIDQGDSFEESAEIKELVVIGEGQDIHQEGDVDGTSTHQGNVGQGSTALYGSQSFSGTTNVGNTAQGPQ</sequence>
<evidence type="ECO:0000313" key="11">
    <source>
        <dbReference type="EMBL" id="KAF2808675.1"/>
    </source>
</evidence>
<dbReference type="GO" id="GO:0008270">
    <property type="term" value="F:zinc ion binding"/>
    <property type="evidence" value="ECO:0007669"/>
    <property type="project" value="UniProtKB-KW"/>
</dbReference>
<keyword evidence="4" id="KW-0479">Metal-binding</keyword>
<evidence type="ECO:0000256" key="1">
    <source>
        <dbReference type="ARBA" id="ARBA00001798"/>
    </source>
</evidence>
<dbReference type="GeneID" id="54457736"/>
<proteinExistence type="predicted"/>
<feature type="region of interest" description="Disordered" evidence="9">
    <location>
        <begin position="314"/>
        <end position="452"/>
    </location>
</feature>
<feature type="compositionally biased region" description="Basic and acidic residues" evidence="9">
    <location>
        <begin position="248"/>
        <end position="264"/>
    </location>
</feature>